<evidence type="ECO:0000256" key="1">
    <source>
        <dbReference type="SAM" id="MobiDB-lite"/>
    </source>
</evidence>
<dbReference type="EMBL" id="JAGFMF010012079">
    <property type="protein sequence ID" value="KAG8507875.1"/>
    <property type="molecule type" value="Genomic_DNA"/>
</dbReference>
<dbReference type="Proteomes" id="UP000700334">
    <property type="component" value="Unassembled WGS sequence"/>
</dbReference>
<feature type="compositionally biased region" description="Low complexity" evidence="1">
    <location>
        <begin position="168"/>
        <end position="178"/>
    </location>
</feature>
<dbReference type="PANTHER" id="PTHR15249">
    <property type="entry name" value="TRAF FAMILY MEMBER-ASSOCIATED NF-KAPPA-B ACTIVATOR"/>
    <property type="match status" value="1"/>
</dbReference>
<dbReference type="OrthoDB" id="9937252at2759"/>
<feature type="compositionally biased region" description="Low complexity" evidence="1">
    <location>
        <begin position="186"/>
        <end position="197"/>
    </location>
</feature>
<organism evidence="2 3">
    <name type="scientific">Galemys pyrenaicus</name>
    <name type="common">Iberian desman</name>
    <name type="synonym">Pyrenean desman</name>
    <dbReference type="NCBI Taxonomy" id="202257"/>
    <lineage>
        <taxon>Eukaryota</taxon>
        <taxon>Metazoa</taxon>
        <taxon>Chordata</taxon>
        <taxon>Craniata</taxon>
        <taxon>Vertebrata</taxon>
        <taxon>Euteleostomi</taxon>
        <taxon>Mammalia</taxon>
        <taxon>Eutheria</taxon>
        <taxon>Laurasiatheria</taxon>
        <taxon>Eulipotyphla</taxon>
        <taxon>Talpidae</taxon>
        <taxon>Galemys</taxon>
    </lineage>
</organism>
<dbReference type="PANTHER" id="PTHR15249:SF0">
    <property type="entry name" value="TRAF FAMILY MEMBER-ASSOCIATED NF-KAPPA-B ACTIVATOR"/>
    <property type="match status" value="1"/>
</dbReference>
<sequence>MYPLQDPSGAPFPSLDSPGKAIRGPQLPLWKPFPNQDSDLPALNGTDSELHIPRVCQWSGQSPEPPGAIRAADARSGQRRRPLFSPGSEHRQDTLKNEPRPLYSSRSSMNPEMPPSSPLAAAPALGFPAAPSAVSRPSADSPPPRRRRAAPDPRAGERLLPNRPPRPSSYSHPISSASKTSPLPDAAAATASTAAAAVRPRRKLTRTPRRAMAMNSPDLGRTQPCSQTQPRRWRAQRRSRPAHCYLSCPHRLSSSSLPLPLGKPGWEAYRDQGSKCDGPGELVPVWRNNRITVRHISGIWHGRYGRTEHTLACALIRCKNQPQGYVTFGRNFLARTMSELLVSLKTHLTYGLLPPQCGRSC</sequence>
<feature type="compositionally biased region" description="Low complexity" evidence="1">
    <location>
        <begin position="118"/>
        <end position="139"/>
    </location>
</feature>
<protein>
    <submittedName>
        <fullName evidence="2">TRAF family member-associated NF-kappa-B activator</fullName>
    </submittedName>
</protein>
<dbReference type="InterPro" id="IPR039669">
    <property type="entry name" value="TANK"/>
</dbReference>
<reference evidence="2" key="1">
    <citation type="journal article" date="2021" name="Evol. Appl.">
        <title>The genome of the Pyrenean desman and the effects of bottlenecks and inbreeding on the genomic landscape of an endangered species.</title>
        <authorList>
            <person name="Escoda L."/>
            <person name="Castresana J."/>
        </authorList>
    </citation>
    <scope>NUCLEOTIDE SEQUENCE</scope>
    <source>
        <strain evidence="2">IBE-C5619</strain>
    </source>
</reference>
<accession>A0A8J6DHF4</accession>
<feature type="compositionally biased region" description="Basic residues" evidence="1">
    <location>
        <begin position="199"/>
        <end position="209"/>
    </location>
</feature>
<evidence type="ECO:0000313" key="2">
    <source>
        <dbReference type="EMBL" id="KAG8507875.1"/>
    </source>
</evidence>
<gene>
    <name evidence="2" type="ORF">J0S82_004025</name>
</gene>
<dbReference type="GO" id="GO:0043124">
    <property type="term" value="P:negative regulation of canonical NF-kappaB signal transduction"/>
    <property type="evidence" value="ECO:0007669"/>
    <property type="project" value="InterPro"/>
</dbReference>
<feature type="region of interest" description="Disordered" evidence="1">
    <location>
        <begin position="1"/>
        <end position="238"/>
    </location>
</feature>
<keyword evidence="3" id="KW-1185">Reference proteome</keyword>
<evidence type="ECO:0000313" key="3">
    <source>
        <dbReference type="Proteomes" id="UP000700334"/>
    </source>
</evidence>
<proteinExistence type="predicted"/>
<dbReference type="AlphaFoldDB" id="A0A8J6DHF4"/>
<name>A0A8J6DHF4_GALPY</name>
<feature type="compositionally biased region" description="Basic and acidic residues" evidence="1">
    <location>
        <begin position="88"/>
        <end position="99"/>
    </location>
</feature>
<comment type="caution">
    <text evidence="2">The sequence shown here is derived from an EMBL/GenBank/DDBJ whole genome shotgun (WGS) entry which is preliminary data.</text>
</comment>